<evidence type="ECO:0000313" key="2">
    <source>
        <dbReference type="Proteomes" id="UP000682877"/>
    </source>
</evidence>
<dbReference type="EMBL" id="LR999454">
    <property type="protein sequence ID" value="CAE6007528.1"/>
    <property type="molecule type" value="Genomic_DNA"/>
</dbReference>
<dbReference type="PANTHER" id="PTHR33710">
    <property type="entry name" value="BNAC02G09200D PROTEIN"/>
    <property type="match status" value="1"/>
</dbReference>
<proteinExistence type="predicted"/>
<dbReference type="PANTHER" id="PTHR33710:SF77">
    <property type="entry name" value="DNASE I-LIKE SUPERFAMILY PROTEIN"/>
    <property type="match status" value="1"/>
</dbReference>
<dbReference type="AlphaFoldDB" id="A0A8S2AAF7"/>
<dbReference type="Proteomes" id="UP000682877">
    <property type="component" value="Chromosome 4"/>
</dbReference>
<reference evidence="1" key="1">
    <citation type="submission" date="2021-01" db="EMBL/GenBank/DDBJ databases">
        <authorList>
            <person name="Bezrukov I."/>
        </authorList>
    </citation>
    <scope>NUCLEOTIDE SEQUENCE</scope>
</reference>
<keyword evidence="2" id="KW-1185">Reference proteome</keyword>
<protein>
    <submittedName>
        <fullName evidence="1">Uncharacterized protein</fullName>
    </submittedName>
</protein>
<evidence type="ECO:0000313" key="1">
    <source>
        <dbReference type="EMBL" id="CAE6007528.1"/>
    </source>
</evidence>
<organism evidence="1 2">
    <name type="scientific">Arabidopsis arenosa</name>
    <name type="common">Sand rock-cress</name>
    <name type="synonym">Cardaminopsis arenosa</name>
    <dbReference type="NCBI Taxonomy" id="38785"/>
    <lineage>
        <taxon>Eukaryota</taxon>
        <taxon>Viridiplantae</taxon>
        <taxon>Streptophyta</taxon>
        <taxon>Embryophyta</taxon>
        <taxon>Tracheophyta</taxon>
        <taxon>Spermatophyta</taxon>
        <taxon>Magnoliopsida</taxon>
        <taxon>eudicotyledons</taxon>
        <taxon>Gunneridae</taxon>
        <taxon>Pentapetalae</taxon>
        <taxon>rosids</taxon>
        <taxon>malvids</taxon>
        <taxon>Brassicales</taxon>
        <taxon>Brassicaceae</taxon>
        <taxon>Camelineae</taxon>
        <taxon>Arabidopsis</taxon>
    </lineage>
</organism>
<name>A0A8S2AAF7_ARAAE</name>
<accession>A0A8S2AAF7</accession>
<gene>
    <name evidence="1" type="ORF">AARE701A_LOCUS9515</name>
</gene>
<sequence>MSPLPLFGIAEFQICLNDNELSDLTSRGMFYAWSNERPDDPVLRKLDRAVVNEDWATAFPESVAIFDPPGDSDHSPCLVITDASIERTKKSFKYFSFLSTHPKVKEAMLEAWSKDVCVGSKLFILGQRMKEDKLACKSLNRTGFGNIQQKTKEFLEHLELVQSSLLAIPSPSLFREEFIARQKWNFFASALEMFYRRKSRIRWTNEGDDNTAFFHRAVIANQGRNCIKFLRGSDGLRIENQDQIKDMATAYFQNVLGSESVGVSPLSVQ</sequence>